<comment type="similarity">
    <text evidence="2">Belongs to the IMPACT family.</text>
</comment>
<dbReference type="Proteomes" id="UP000191024">
    <property type="component" value="Chromosome D"/>
</dbReference>
<keyword evidence="6" id="KW-0346">Stress response</keyword>
<evidence type="ECO:0000259" key="8">
    <source>
        <dbReference type="PROSITE" id="PS50908"/>
    </source>
</evidence>
<gene>
    <name evidence="9" type="ORF">LAMI_0D08108G</name>
</gene>
<dbReference type="InterPro" id="IPR016135">
    <property type="entry name" value="UBQ-conjugating_enzyme/RWD"/>
</dbReference>
<proteinExistence type="inferred from homology"/>
<dbReference type="SUPFAM" id="SSF54495">
    <property type="entry name" value="UBC-like"/>
    <property type="match status" value="1"/>
</dbReference>
<evidence type="ECO:0000313" key="10">
    <source>
        <dbReference type="Proteomes" id="UP000191024"/>
    </source>
</evidence>
<evidence type="ECO:0000256" key="3">
    <source>
        <dbReference type="ARBA" id="ARBA00022490"/>
    </source>
</evidence>
<dbReference type="STRING" id="1230905.A0A1G4JCQ1"/>
<dbReference type="OrthoDB" id="69641at2759"/>
<reference evidence="9 10" key="1">
    <citation type="submission" date="2016-03" db="EMBL/GenBank/DDBJ databases">
        <authorList>
            <person name="Devillers H."/>
        </authorList>
    </citation>
    <scope>NUCLEOTIDE SEQUENCE [LARGE SCALE GENOMIC DNA]</scope>
    <source>
        <strain evidence="9">CBS 11717</strain>
    </source>
</reference>
<name>A0A1G4JCQ1_9SACH</name>
<dbReference type="EMBL" id="LT598463">
    <property type="protein sequence ID" value="SCU87938.1"/>
    <property type="molecule type" value="Genomic_DNA"/>
</dbReference>
<dbReference type="AlphaFoldDB" id="A0A1G4JCQ1"/>
<protein>
    <submittedName>
        <fullName evidence="9">LAMI_0D08108g1_1</fullName>
    </submittedName>
</protein>
<dbReference type="InterPro" id="IPR006575">
    <property type="entry name" value="RWD_dom"/>
</dbReference>
<dbReference type="PANTHER" id="PTHR16301:SF25">
    <property type="entry name" value="PROTEIN IMPACT"/>
    <property type="match status" value="1"/>
</dbReference>
<dbReference type="SMART" id="SM00591">
    <property type="entry name" value="RWD"/>
    <property type="match status" value="1"/>
</dbReference>
<dbReference type="Gene3D" id="3.30.230.30">
    <property type="entry name" value="Impact, N-terminal domain"/>
    <property type="match status" value="1"/>
</dbReference>
<dbReference type="InterPro" id="IPR020568">
    <property type="entry name" value="Ribosomal_Su5_D2-typ_SF"/>
</dbReference>
<dbReference type="PROSITE" id="PS50908">
    <property type="entry name" value="RWD"/>
    <property type="match status" value="1"/>
</dbReference>
<evidence type="ECO:0000256" key="1">
    <source>
        <dbReference type="ARBA" id="ARBA00004496"/>
    </source>
</evidence>
<dbReference type="GO" id="GO:0005737">
    <property type="term" value="C:cytoplasm"/>
    <property type="evidence" value="ECO:0007669"/>
    <property type="project" value="UniProtKB-SubCell"/>
</dbReference>
<accession>A0A1G4JCQ1</accession>
<dbReference type="Gene3D" id="3.10.110.10">
    <property type="entry name" value="Ubiquitin Conjugating Enzyme"/>
    <property type="match status" value="1"/>
</dbReference>
<dbReference type="GO" id="GO:0006446">
    <property type="term" value="P:regulation of translational initiation"/>
    <property type="evidence" value="ECO:0007669"/>
    <property type="project" value="TreeGrafter"/>
</dbReference>
<keyword evidence="10" id="KW-1185">Reference proteome</keyword>
<dbReference type="CDD" id="cd23822">
    <property type="entry name" value="RWD_ScYIH1-like"/>
    <property type="match status" value="1"/>
</dbReference>
<evidence type="ECO:0000256" key="7">
    <source>
        <dbReference type="SAM" id="MobiDB-lite"/>
    </source>
</evidence>
<evidence type="ECO:0000313" key="9">
    <source>
        <dbReference type="EMBL" id="SCU87938.1"/>
    </source>
</evidence>
<comment type="subcellular location">
    <subcellularLocation>
        <location evidence="1">Cytoplasm</location>
    </subcellularLocation>
</comment>
<dbReference type="Pfam" id="PF01205">
    <property type="entry name" value="Impact_N"/>
    <property type="match status" value="1"/>
</dbReference>
<keyword evidence="5" id="KW-0810">Translation regulation</keyword>
<dbReference type="InterPro" id="IPR001498">
    <property type="entry name" value="Impact_N"/>
</dbReference>
<evidence type="ECO:0000256" key="5">
    <source>
        <dbReference type="ARBA" id="ARBA00022845"/>
    </source>
</evidence>
<organism evidence="9 10">
    <name type="scientific">Lachancea mirantina</name>
    <dbReference type="NCBI Taxonomy" id="1230905"/>
    <lineage>
        <taxon>Eukaryota</taxon>
        <taxon>Fungi</taxon>
        <taxon>Dikarya</taxon>
        <taxon>Ascomycota</taxon>
        <taxon>Saccharomycotina</taxon>
        <taxon>Saccharomycetes</taxon>
        <taxon>Saccharomycetales</taxon>
        <taxon>Saccharomycetaceae</taxon>
        <taxon>Lachancea</taxon>
    </lineage>
</organism>
<dbReference type="PANTHER" id="PTHR16301">
    <property type="entry name" value="IMPACT-RELATED"/>
    <property type="match status" value="1"/>
</dbReference>
<keyword evidence="4" id="KW-0678">Repressor</keyword>
<feature type="region of interest" description="Disordered" evidence="7">
    <location>
        <begin position="107"/>
        <end position="134"/>
    </location>
</feature>
<dbReference type="GO" id="GO:0140469">
    <property type="term" value="P:GCN2-mediated signaling"/>
    <property type="evidence" value="ECO:0007669"/>
    <property type="project" value="TreeGrafter"/>
</dbReference>
<dbReference type="InterPro" id="IPR036956">
    <property type="entry name" value="Impact_N_sf"/>
</dbReference>
<feature type="domain" description="RWD" evidence="8">
    <location>
        <begin position="8"/>
        <end position="104"/>
    </location>
</feature>
<dbReference type="InterPro" id="IPR023582">
    <property type="entry name" value="Impact"/>
</dbReference>
<sequence length="271" mass="29780">MAREELEQEIEAIAAIYPECLDRLSDTQCMLRVPEHEHVSVQVSFPTGYPTDVPPQVLSVQVGKASGDSRSLRDRLEQLMSEVWVQDVCIFDFLTSAGALCETEQIGEPSETPELVGPAELPDAAEPQQRPLRPLTPPVWFQSEPVYDRGSTFQAFAVAATSEDSARASLDLLRLEPKIARSQHVISAWRIHGSGSVTYQDCDDDGETAAGGRILHLLSVMDAWDVVVAVVRWFTGTHIGPDRFKHINSAAREAVLRGSFAEASKGGKKKK</sequence>
<dbReference type="Pfam" id="PF05773">
    <property type="entry name" value="RWD"/>
    <property type="match status" value="1"/>
</dbReference>
<evidence type="ECO:0000256" key="2">
    <source>
        <dbReference type="ARBA" id="ARBA00007665"/>
    </source>
</evidence>
<evidence type="ECO:0000256" key="6">
    <source>
        <dbReference type="ARBA" id="ARBA00023016"/>
    </source>
</evidence>
<dbReference type="SUPFAM" id="SSF54211">
    <property type="entry name" value="Ribosomal protein S5 domain 2-like"/>
    <property type="match status" value="1"/>
</dbReference>
<keyword evidence="3" id="KW-0963">Cytoplasm</keyword>
<evidence type="ECO:0000256" key="4">
    <source>
        <dbReference type="ARBA" id="ARBA00022491"/>
    </source>
</evidence>